<dbReference type="GO" id="GO:0031902">
    <property type="term" value="C:late endosome membrane"/>
    <property type="evidence" value="ECO:0007669"/>
    <property type="project" value="UniProtKB-SubCell"/>
</dbReference>
<sequence>MNQKTVSLRLANGGSPCAGRVEIHYRGQWGTVDHDLWDLPDAAVVCRELDCGTAVSAPRGAHFGQGSGPIVTWDVQCSGTERALRDCQSEEWDYYSFSHEYDAGVVCSDENWWPRLVNGGSRCDGRVEVYYNGSWGRVQDTLWDLNDSHVVCRQLGCGHALETYKSSQYEESDGRPWVHDIQCHGQESQLRDCRISDPFNSSVTDSSNVVILCSDRIHGSYDDIENESQDGQSQLDSDPDEPLALTNADNGLCSLNRIDGSYDDIETESQDGQSQLDIDPDEPLALTNADNGLCSLNRIHGTYDDIETESQDGQSQLDSDPDEPLALTNSDNGLCSLKTVRLRLANGGSPCAGRVEIHYWGQWGTVDHDLWDLPDAAVVCRELDCGTAVSAPRGAHFGQGSGPIVTWNVQCSGTERALKECRSASWYHRSWPDIKDAGVVCSDENWWPRLVNGGSRCDGRVEVYYNGSWGRVQDTLWDLNDSHVVCRQLGCGHALETYKSSQYGESDGQTVRLRLENGGSRCAGRVEIHYKGQWGTVYDVLWDLADAAVVCRELDCGTAVSAPGGAHFGQGSGPIVIAYFQCSGTERALRDCQSEEWDHYSYSHDNDAGVICSDRIHGSYDDIETESQDGQSQLDSDPDEPLALINADNGLCSLNAGQRGGARRREWTSGDAEGGVVVWCAQTSDVGPGRWRRLEEEEGSARAARSPPFFPGGRPRVWGQRLLLGRPPGWGQPIKNAPFGKKYVRCPCNCLLICKVTSQRIACPRPYCKRIINLGPIHPGPTSPEPQPSGTRVICGHCKNTFLWREFTDRTLARCPHCRHVSSIGRQYPRRRCMWIFMVGLLFAVIAAGVAVSTWKQARRYHGIYAGWAVLMVLSLCCFARACYWGCLKVSHPIQSFS</sequence>
<evidence type="ECO:0000256" key="3">
    <source>
        <dbReference type="ARBA" id="ARBA00004155"/>
    </source>
</evidence>
<evidence type="ECO:0000256" key="18">
    <source>
        <dbReference type="SAM" id="Phobius"/>
    </source>
</evidence>
<feature type="domain" description="SRCR" evidence="19">
    <location>
        <begin position="342"/>
        <end position="442"/>
    </location>
</feature>
<feature type="region of interest" description="Disordered" evidence="17">
    <location>
        <begin position="222"/>
        <end position="248"/>
    </location>
</feature>
<keyword evidence="21" id="KW-1185">Reference proteome</keyword>
<dbReference type="InterPro" id="IPR036772">
    <property type="entry name" value="SRCR-like_dom_sf"/>
</dbReference>
<keyword evidence="15" id="KW-0458">Lysosome</keyword>
<dbReference type="OMA" id="CSDENWW"/>
<comment type="catalytic activity">
    <reaction evidence="1">
        <text>a 1,2-diacyl-sn-glycero-3-phospho-(1D-myo-inositol-4,5-bisphosphate) + H2O = a 1,2-diacyl-sn-glycero-3-phospho-(1D-myo-inositol-5-phosphate) + phosphate</text>
        <dbReference type="Rhea" id="RHEA:25674"/>
        <dbReference type="ChEBI" id="CHEBI:15377"/>
        <dbReference type="ChEBI" id="CHEBI:43474"/>
        <dbReference type="ChEBI" id="CHEBI:57795"/>
        <dbReference type="ChEBI" id="CHEBI:58456"/>
        <dbReference type="EC" id="3.1.3.78"/>
    </reaction>
</comment>
<evidence type="ECO:0000259" key="19">
    <source>
        <dbReference type="PROSITE" id="PS50287"/>
    </source>
</evidence>
<dbReference type="PRINTS" id="PR00258">
    <property type="entry name" value="SPERACTRCPTR"/>
</dbReference>
<feature type="disulfide bond" evidence="16">
    <location>
        <begin position="411"/>
        <end position="421"/>
    </location>
</feature>
<feature type="region of interest" description="Disordered" evidence="17">
    <location>
        <begin position="308"/>
        <end position="329"/>
    </location>
</feature>
<keyword evidence="11 18" id="KW-1133">Transmembrane helix</keyword>
<evidence type="ECO:0000256" key="7">
    <source>
        <dbReference type="ARBA" id="ARBA00022729"/>
    </source>
</evidence>
<comment type="subcellular location">
    <subcellularLocation>
        <location evidence="2">Late endosome membrane</location>
        <topology evidence="2">Multi-pass membrane protein</topology>
    </subcellularLocation>
    <subcellularLocation>
        <location evidence="3">Lysosome membrane</location>
        <topology evidence="3">Multi-pass membrane protein</topology>
    </subcellularLocation>
    <subcellularLocation>
        <location evidence="4">Membrane</location>
        <topology evidence="4">Single-pass membrane protein</topology>
    </subcellularLocation>
</comment>
<evidence type="ECO:0000256" key="6">
    <source>
        <dbReference type="ARBA" id="ARBA00022692"/>
    </source>
</evidence>
<dbReference type="InterPro" id="IPR019178">
    <property type="entry name" value="PtdIns-P2-Ptase"/>
</dbReference>
<feature type="transmembrane region" description="Helical" evidence="18">
    <location>
        <begin position="833"/>
        <end position="852"/>
    </location>
</feature>
<evidence type="ECO:0000256" key="16">
    <source>
        <dbReference type="PROSITE-ProRule" id="PRU00196"/>
    </source>
</evidence>
<keyword evidence="10" id="KW-0378">Hydrolase</keyword>
<evidence type="ECO:0000256" key="9">
    <source>
        <dbReference type="ARBA" id="ARBA00022753"/>
    </source>
</evidence>
<dbReference type="STRING" id="137246.A0A401RQS3"/>
<evidence type="ECO:0000256" key="1">
    <source>
        <dbReference type="ARBA" id="ARBA00001261"/>
    </source>
</evidence>
<feature type="disulfide bond" evidence="16">
    <location>
        <begin position="77"/>
        <end position="87"/>
    </location>
</feature>
<evidence type="ECO:0000256" key="14">
    <source>
        <dbReference type="ARBA" id="ARBA00023180"/>
    </source>
</evidence>
<keyword evidence="12 18" id="KW-0472">Membrane</keyword>
<feature type="transmembrane region" description="Helical" evidence="18">
    <location>
        <begin position="864"/>
        <end position="884"/>
    </location>
</feature>
<organism evidence="20 21">
    <name type="scientific">Chiloscyllium punctatum</name>
    <name type="common">Brownbanded bambooshark</name>
    <name type="synonym">Hemiscyllium punctatum</name>
    <dbReference type="NCBI Taxonomy" id="137246"/>
    <lineage>
        <taxon>Eukaryota</taxon>
        <taxon>Metazoa</taxon>
        <taxon>Chordata</taxon>
        <taxon>Craniata</taxon>
        <taxon>Vertebrata</taxon>
        <taxon>Chondrichthyes</taxon>
        <taxon>Elasmobranchii</taxon>
        <taxon>Galeomorphii</taxon>
        <taxon>Galeoidea</taxon>
        <taxon>Orectolobiformes</taxon>
        <taxon>Hemiscylliidae</taxon>
        <taxon>Chiloscyllium</taxon>
    </lineage>
</organism>
<keyword evidence="14" id="KW-0325">Glycoprotein</keyword>
<keyword evidence="7" id="KW-0732">Signal</keyword>
<dbReference type="GO" id="GO:0045217">
    <property type="term" value="P:cell-cell junction maintenance"/>
    <property type="evidence" value="ECO:0007669"/>
    <property type="project" value="TreeGrafter"/>
</dbReference>
<dbReference type="SUPFAM" id="SSF56487">
    <property type="entry name" value="SRCR-like"/>
    <property type="match status" value="5"/>
</dbReference>
<feature type="disulfide bond" evidence="16">
    <location>
        <begin position="551"/>
        <end position="612"/>
    </location>
</feature>
<dbReference type="FunFam" id="3.10.250.10:FF:000016">
    <property type="entry name" value="Scavenger receptor cysteine-rich protein type 12"/>
    <property type="match status" value="2"/>
</dbReference>
<evidence type="ECO:0000256" key="13">
    <source>
        <dbReference type="ARBA" id="ARBA00023157"/>
    </source>
</evidence>
<dbReference type="GO" id="GO:0034597">
    <property type="term" value="F:phosphatidylinositol-4,5-bisphosphate 4-phosphatase activity"/>
    <property type="evidence" value="ECO:0007669"/>
    <property type="project" value="UniProtKB-EC"/>
</dbReference>
<dbReference type="Proteomes" id="UP000287033">
    <property type="component" value="Unassembled WGS sequence"/>
</dbReference>
<comment type="caution">
    <text evidence="20">The sequence shown here is derived from an EMBL/GenBank/DDBJ whole genome shotgun (WGS) entry which is preliminary data.</text>
</comment>
<dbReference type="Pfam" id="PF00530">
    <property type="entry name" value="SRCR"/>
    <property type="match status" value="5"/>
</dbReference>
<evidence type="ECO:0000313" key="21">
    <source>
        <dbReference type="Proteomes" id="UP000287033"/>
    </source>
</evidence>
<keyword evidence="6 18" id="KW-0812">Transmembrane</keyword>
<evidence type="ECO:0000313" key="20">
    <source>
        <dbReference type="EMBL" id="GCC20513.1"/>
    </source>
</evidence>
<dbReference type="FunFam" id="3.10.250.10:FF:000002">
    <property type="entry name" value="Scavenger receptor cysteine-rich type 1 protein M130"/>
    <property type="match status" value="2"/>
</dbReference>
<feature type="domain" description="SRCR" evidence="19">
    <location>
        <begin position="8"/>
        <end position="108"/>
    </location>
</feature>
<feature type="disulfide bond" evidence="16">
    <location>
        <begin position="152"/>
        <end position="213"/>
    </location>
</feature>
<feature type="domain" description="SRCR" evidence="19">
    <location>
        <begin position="448"/>
        <end position="508"/>
    </location>
</feature>
<dbReference type="Pfam" id="PF09788">
    <property type="entry name" value="Tmemb_55A"/>
    <property type="match status" value="1"/>
</dbReference>
<dbReference type="AlphaFoldDB" id="A0A401RQS3"/>
<evidence type="ECO:0000256" key="5">
    <source>
        <dbReference type="ARBA" id="ARBA00012936"/>
    </source>
</evidence>
<feature type="region of interest" description="Disordered" evidence="17">
    <location>
        <begin position="263"/>
        <end position="284"/>
    </location>
</feature>
<evidence type="ECO:0000256" key="8">
    <source>
        <dbReference type="ARBA" id="ARBA00022737"/>
    </source>
</evidence>
<feature type="domain" description="SRCR" evidence="19">
    <location>
        <begin position="114"/>
        <end position="214"/>
    </location>
</feature>
<feature type="disulfide bond" evidence="16">
    <location>
        <begin position="46"/>
        <end position="107"/>
    </location>
</feature>
<dbReference type="FunFam" id="3.10.250.10:FF:000009">
    <property type="entry name" value="WC1"/>
    <property type="match status" value="1"/>
</dbReference>
<comment type="caution">
    <text evidence="16">Lacks conserved residue(s) required for the propagation of feature annotation.</text>
</comment>
<keyword evidence="9" id="KW-0967">Endosome</keyword>
<feature type="domain" description="SRCR" evidence="19">
    <location>
        <begin position="513"/>
        <end position="613"/>
    </location>
</feature>
<evidence type="ECO:0000256" key="15">
    <source>
        <dbReference type="ARBA" id="ARBA00023228"/>
    </source>
</evidence>
<feature type="disulfide bond" evidence="16">
    <location>
        <begin position="582"/>
        <end position="592"/>
    </location>
</feature>
<evidence type="ECO:0000256" key="4">
    <source>
        <dbReference type="ARBA" id="ARBA00004167"/>
    </source>
</evidence>
<evidence type="ECO:0000256" key="2">
    <source>
        <dbReference type="ARBA" id="ARBA00004107"/>
    </source>
</evidence>
<accession>A0A401RQS3</accession>
<dbReference type="OrthoDB" id="536948at2759"/>
<proteinExistence type="predicted"/>
<protein>
    <recommendedName>
        <fullName evidence="5">phosphatidylinositol-4,5-bisphosphate 4-phosphatase</fullName>
        <ecNumber evidence="5">3.1.3.78</ecNumber>
    </recommendedName>
</protein>
<feature type="disulfide bond" evidence="16">
    <location>
        <begin position="183"/>
        <end position="193"/>
    </location>
</feature>
<dbReference type="GO" id="GO:0005765">
    <property type="term" value="C:lysosomal membrane"/>
    <property type="evidence" value="ECO:0007669"/>
    <property type="project" value="UniProtKB-SubCell"/>
</dbReference>
<dbReference type="PANTHER" id="PTHR47653:SF1">
    <property type="entry name" value="DELETED IN MALIGNANT BRAIN TUMORS 1 PROTEIN"/>
    <property type="match status" value="1"/>
</dbReference>
<evidence type="ECO:0000256" key="10">
    <source>
        <dbReference type="ARBA" id="ARBA00022801"/>
    </source>
</evidence>
<dbReference type="EMBL" id="BEZZ01001817">
    <property type="protein sequence ID" value="GCC20513.1"/>
    <property type="molecule type" value="Genomic_DNA"/>
</dbReference>
<dbReference type="InterPro" id="IPR001190">
    <property type="entry name" value="SRCR"/>
</dbReference>
<dbReference type="Gene3D" id="3.10.250.10">
    <property type="entry name" value="SRCR-like domain"/>
    <property type="match status" value="5"/>
</dbReference>
<name>A0A401RQS3_CHIPU</name>
<feature type="disulfide bond" evidence="16">
    <location>
        <begin position="380"/>
        <end position="441"/>
    </location>
</feature>
<evidence type="ECO:0000256" key="17">
    <source>
        <dbReference type="SAM" id="MobiDB-lite"/>
    </source>
</evidence>
<dbReference type="EC" id="3.1.3.78" evidence="5"/>
<evidence type="ECO:0000256" key="12">
    <source>
        <dbReference type="ARBA" id="ARBA00023136"/>
    </source>
</evidence>
<gene>
    <name evidence="20" type="ORF">chiPu_0019075</name>
</gene>
<evidence type="ECO:0000256" key="11">
    <source>
        <dbReference type="ARBA" id="ARBA00022989"/>
    </source>
</evidence>
<dbReference type="PANTHER" id="PTHR47653">
    <property type="entry name" value="PROTEIN BARK BEETLE"/>
    <property type="match status" value="1"/>
</dbReference>
<dbReference type="GO" id="GO:0046856">
    <property type="term" value="P:phosphatidylinositol dephosphorylation"/>
    <property type="evidence" value="ECO:0007669"/>
    <property type="project" value="InterPro"/>
</dbReference>
<dbReference type="SMART" id="SM00202">
    <property type="entry name" value="SR"/>
    <property type="match status" value="5"/>
</dbReference>
<keyword evidence="13 16" id="KW-1015">Disulfide bond</keyword>
<keyword evidence="8" id="KW-0677">Repeat</keyword>
<dbReference type="PROSITE" id="PS50287">
    <property type="entry name" value="SRCR_2"/>
    <property type="match status" value="5"/>
</dbReference>
<reference evidence="20 21" key="1">
    <citation type="journal article" date="2018" name="Nat. Ecol. Evol.">
        <title>Shark genomes provide insights into elasmobranch evolution and the origin of vertebrates.</title>
        <authorList>
            <person name="Hara Y"/>
            <person name="Yamaguchi K"/>
            <person name="Onimaru K"/>
            <person name="Kadota M"/>
            <person name="Koyanagi M"/>
            <person name="Keeley SD"/>
            <person name="Tatsumi K"/>
            <person name="Tanaka K"/>
            <person name="Motone F"/>
            <person name="Kageyama Y"/>
            <person name="Nozu R"/>
            <person name="Adachi N"/>
            <person name="Nishimura O"/>
            <person name="Nakagawa R"/>
            <person name="Tanegashima C"/>
            <person name="Kiyatake I"/>
            <person name="Matsumoto R"/>
            <person name="Murakumo K"/>
            <person name="Nishida K"/>
            <person name="Terakita A"/>
            <person name="Kuratani S"/>
            <person name="Sato K"/>
            <person name="Hyodo S Kuraku.S."/>
        </authorList>
    </citation>
    <scope>NUCLEOTIDE SEQUENCE [LARGE SCALE GENOMIC DNA]</scope>
</reference>
<dbReference type="InterPro" id="IPR053243">
    <property type="entry name" value="SJ_maturation_regulator"/>
</dbReference>